<dbReference type="InterPro" id="IPR013083">
    <property type="entry name" value="Znf_RING/FYVE/PHD"/>
</dbReference>
<reference evidence="2" key="1">
    <citation type="submission" date="2020-04" db="EMBL/GenBank/DDBJ databases">
        <authorList>
            <person name="Alioto T."/>
            <person name="Alioto T."/>
            <person name="Gomez Garrido J."/>
        </authorList>
    </citation>
    <scope>NUCLEOTIDE SEQUENCE</scope>
    <source>
        <strain evidence="2">A484AB</strain>
    </source>
</reference>
<dbReference type="PANTHER" id="PTHR46319:SF3">
    <property type="entry name" value="ZINC FINGER FYVE DOMAIN-CONTAINING PROTEIN"/>
    <property type="match status" value="1"/>
</dbReference>
<sequence length="1211" mass="133863">MSDAFIPVDLDKLLDDFEEHDSSPLVTNQRQSSGNNQGNPDGGRLTDDCDTSAISGFGSSKTFQVNGLVSNTNPGTSFSKEIQNDLLSNTGSDSTHANNVNIDLLSTDVTKCDSSLSANTNSKSNGQSGHNIEQKHRDSRNLPSSLVGNLVDLTDVEVSSKSSILNGVDLLGDVGSQPDIPPPDITNGITNTRTYQNDLLSDMGSYSVNLPNSLHQDLLLLDINNPIDNCHRPNSNCGQTLPDNTSDKNILNKESGEELSAVCDNVHASGSNLINMPPYASSYSDTENSLIDLTTEDTKPEIPASLIGSASAVGFPAESTKGHSINQSLLEEDYKGNGFNVERSDHVFSDENIQRTSTNQTLMDRETVPLNKTEVSTGVPGINPCDIDTRTDEYNATSDDITHAAISNIPNLSEEGEPSLLFLQDHFGNSELARDIINNVNTPVYVNNENNTLETNNGQNIDEMNGRQETPAETIPVAQDAVTEASDELSPMGNSYEVLESEQPFQLGYTAPPWLPDTDVNRCMSCQCKFTVVKRRHHCRACGKIYCSSCCNLKFNLQYLEDKLARVCQACANILLQRQAALANQPTSISDNDEAGMYLYLNPHDQPEPPGDIPVEQNVEDVVSQTEQPPDYEETEVQTPMPVEMASVVPVFTEDAMTESTSQVTQFRPSTCSSSSSLSSADIPVTSTIPLPPLLKKTDEGLKIDDSPNHQDLLYLLKKRKETVMFLLNKHLVVKVKIVKLNCCVKRKCWCFSSEGMQAADQEDMVILLECVPKESSIPQDVLSHFNTAFKYAKQGHRVTDLGYTIFGQPFLGSLRNAGFLYVKSSFQCLDNLLLPSGPHIFGILIQREEVSWVQLFPIRLILRLGAEYRYYPCPLWSVRDREPLYGEIGHTIMDLLADFKNFQYTLPRVTGMHVHLEDKKVVIQLPQNRYDEVLKVLNATDEFVMAFEATFSNVADAHLVCIQEGTSYKTQSINLEGQERKVTAASFIVFNGALKTTTDVKAKVSIVEDGVMVQMIRQMSEEMRQAMREMSDFTIHTGCPDTDGVAIQQVVFEWVSKRNLDTQSVLSPIDGLTLGTTSDIKINTHFDFSTPSIFRLRWTELFFLEHTGSARNLPAQFKQTTADIAKACTVALRPYLINLYQMERRRIGLRVNLSPDMVGYIIGSQGSPLPDEMATNLDNELVPAIHNAVNPSSSTPSSMEFLFNIVEMLS</sequence>
<dbReference type="Pfam" id="PF11979">
    <property type="entry name" value="SARA_C"/>
    <property type="match status" value="1"/>
</dbReference>
<name>A0A6S7FXE7_PARCT</name>
<proteinExistence type="predicted"/>
<evidence type="ECO:0000256" key="1">
    <source>
        <dbReference type="SAM" id="MobiDB-lite"/>
    </source>
</evidence>
<dbReference type="Gene3D" id="3.30.1360.220">
    <property type="entry name" value="Domain of unknown function (DUF3480), N-terminal subdomain"/>
    <property type="match status" value="1"/>
</dbReference>
<dbReference type="Gene3D" id="3.30.500.40">
    <property type="match status" value="1"/>
</dbReference>
<dbReference type="GO" id="GO:0046872">
    <property type="term" value="F:metal ion binding"/>
    <property type="evidence" value="ECO:0007669"/>
    <property type="project" value="InterPro"/>
</dbReference>
<gene>
    <name evidence="2" type="ORF">PACLA_8A026701</name>
</gene>
<dbReference type="SUPFAM" id="SSF57903">
    <property type="entry name" value="FYVE/PHD zinc finger"/>
    <property type="match status" value="1"/>
</dbReference>
<dbReference type="AlphaFoldDB" id="A0A6S7FXE7"/>
<evidence type="ECO:0000313" key="3">
    <source>
        <dbReference type="Proteomes" id="UP001152795"/>
    </source>
</evidence>
<dbReference type="InterPro" id="IPR000306">
    <property type="entry name" value="Znf_FYVE"/>
</dbReference>
<dbReference type="Pfam" id="PF01363">
    <property type="entry name" value="FYVE"/>
    <property type="match status" value="1"/>
</dbReference>
<evidence type="ECO:0000313" key="2">
    <source>
        <dbReference type="EMBL" id="CAB3980722.1"/>
    </source>
</evidence>
<organism evidence="2 3">
    <name type="scientific">Paramuricea clavata</name>
    <name type="common">Red gorgonian</name>
    <name type="synonym">Violescent sea-whip</name>
    <dbReference type="NCBI Taxonomy" id="317549"/>
    <lineage>
        <taxon>Eukaryota</taxon>
        <taxon>Metazoa</taxon>
        <taxon>Cnidaria</taxon>
        <taxon>Anthozoa</taxon>
        <taxon>Octocorallia</taxon>
        <taxon>Malacalcyonacea</taxon>
        <taxon>Plexauridae</taxon>
        <taxon>Paramuricea</taxon>
    </lineage>
</organism>
<dbReference type="InterPro" id="IPR022557">
    <property type="entry name" value="SARA-like_C"/>
</dbReference>
<protein>
    <submittedName>
        <fullName evidence="2">Zinc finger FYVE domain-containing 9 isoform X2</fullName>
    </submittedName>
</protein>
<dbReference type="GO" id="GO:0031901">
    <property type="term" value="C:early endosome membrane"/>
    <property type="evidence" value="ECO:0007669"/>
    <property type="project" value="TreeGrafter"/>
</dbReference>
<dbReference type="EMBL" id="CACRXK020000317">
    <property type="protein sequence ID" value="CAB3980722.1"/>
    <property type="molecule type" value="Genomic_DNA"/>
</dbReference>
<dbReference type="GO" id="GO:0016197">
    <property type="term" value="P:endosomal transport"/>
    <property type="evidence" value="ECO:0007669"/>
    <property type="project" value="TreeGrafter"/>
</dbReference>
<dbReference type="SMART" id="SM01421">
    <property type="entry name" value="DUF3480"/>
    <property type="match status" value="1"/>
</dbReference>
<feature type="compositionally biased region" description="Low complexity" evidence="1">
    <location>
        <begin position="28"/>
        <end position="39"/>
    </location>
</feature>
<feature type="compositionally biased region" description="Polar residues" evidence="1">
    <location>
        <begin position="113"/>
        <end position="131"/>
    </location>
</feature>
<dbReference type="PROSITE" id="PS50178">
    <property type="entry name" value="ZF_FYVE"/>
    <property type="match status" value="1"/>
</dbReference>
<keyword evidence="3" id="KW-1185">Reference proteome</keyword>
<dbReference type="CDD" id="cd15729">
    <property type="entry name" value="FYVE_endofin"/>
    <property type="match status" value="1"/>
</dbReference>
<feature type="region of interest" description="Disordered" evidence="1">
    <location>
        <begin position="113"/>
        <end position="145"/>
    </location>
</feature>
<dbReference type="Proteomes" id="UP001152795">
    <property type="component" value="Unassembled WGS sequence"/>
</dbReference>
<dbReference type="Gene3D" id="3.30.40.10">
    <property type="entry name" value="Zinc/RING finger domain, C3HC4 (zinc finger)"/>
    <property type="match status" value="1"/>
</dbReference>
<dbReference type="PANTHER" id="PTHR46319">
    <property type="entry name" value="ZINC FINGER FYVE DOMAIN-CONTAINING PROTEIN"/>
    <property type="match status" value="1"/>
</dbReference>
<dbReference type="SMART" id="SM00064">
    <property type="entry name" value="FYVE"/>
    <property type="match status" value="1"/>
</dbReference>
<dbReference type="InterPro" id="IPR017455">
    <property type="entry name" value="Znf_FYVE-rel"/>
</dbReference>
<dbReference type="InterPro" id="IPR011011">
    <property type="entry name" value="Znf_FYVE_PHD"/>
</dbReference>
<accession>A0A6S7FXE7</accession>
<dbReference type="FunFam" id="3.30.40.10:FF:000084">
    <property type="entry name" value="Zinc finger, FYVE domain-containing 9b"/>
    <property type="match status" value="1"/>
</dbReference>
<comment type="caution">
    <text evidence="2">The sequence shown here is derived from an EMBL/GenBank/DDBJ whole genome shotgun (WGS) entry which is preliminary data.</text>
</comment>
<dbReference type="OrthoDB" id="5872154at2759"/>
<feature type="region of interest" description="Disordered" evidence="1">
    <location>
        <begin position="20"/>
        <end position="48"/>
    </location>
</feature>